<name>A0A9K3KRS7_9STRA</name>
<dbReference type="GO" id="GO:0016020">
    <property type="term" value="C:membrane"/>
    <property type="evidence" value="ECO:0007669"/>
    <property type="project" value="InterPro"/>
</dbReference>
<dbReference type="EMBL" id="JAGRRH010000020">
    <property type="protein sequence ID" value="KAG7348665.1"/>
    <property type="molecule type" value="Genomic_DNA"/>
</dbReference>
<evidence type="ECO:0000256" key="2">
    <source>
        <dbReference type="ARBA" id="ARBA00022670"/>
    </source>
</evidence>
<feature type="compositionally biased region" description="Low complexity" evidence="8">
    <location>
        <begin position="158"/>
        <end position="194"/>
    </location>
</feature>
<dbReference type="Proteomes" id="UP000693970">
    <property type="component" value="Unassembled WGS sequence"/>
</dbReference>
<keyword evidence="2" id="KW-0645">Protease</keyword>
<evidence type="ECO:0000256" key="8">
    <source>
        <dbReference type="SAM" id="MobiDB-lite"/>
    </source>
</evidence>
<reference evidence="9" key="2">
    <citation type="submission" date="2021-04" db="EMBL/GenBank/DDBJ databases">
        <authorList>
            <person name="Podell S."/>
        </authorList>
    </citation>
    <scope>NUCLEOTIDE SEQUENCE</scope>
    <source>
        <strain evidence="9">Hildebrandi</strain>
    </source>
</reference>
<keyword evidence="5 7" id="KW-0862">Zinc</keyword>
<comment type="cofactor">
    <cofactor evidence="7">
        <name>Zn(2+)</name>
        <dbReference type="ChEBI" id="CHEBI:29105"/>
    </cofactor>
    <text evidence="7">Binds 1 zinc ion per subunit.</text>
</comment>
<dbReference type="GO" id="GO:0004222">
    <property type="term" value="F:metalloendopeptidase activity"/>
    <property type="evidence" value="ECO:0007669"/>
    <property type="project" value="InterPro"/>
</dbReference>
<evidence type="ECO:0000256" key="5">
    <source>
        <dbReference type="ARBA" id="ARBA00022833"/>
    </source>
</evidence>
<dbReference type="GO" id="GO:0006508">
    <property type="term" value="P:proteolysis"/>
    <property type="evidence" value="ECO:0007669"/>
    <property type="project" value="UniProtKB-KW"/>
</dbReference>
<protein>
    <submittedName>
        <fullName evidence="9">PKD domain containing protein</fullName>
    </submittedName>
</protein>
<dbReference type="GO" id="GO:0046872">
    <property type="term" value="F:metal ion binding"/>
    <property type="evidence" value="ECO:0007669"/>
    <property type="project" value="UniProtKB-KW"/>
</dbReference>
<keyword evidence="6 7" id="KW-0482">Metalloprotease</keyword>
<keyword evidence="10" id="KW-1185">Reference proteome</keyword>
<evidence type="ECO:0000256" key="6">
    <source>
        <dbReference type="ARBA" id="ARBA00023049"/>
    </source>
</evidence>
<dbReference type="OrthoDB" id="48352at2759"/>
<dbReference type="InterPro" id="IPR001577">
    <property type="entry name" value="Peptidase_M8"/>
</dbReference>
<proteinExistence type="inferred from homology"/>
<comment type="similarity">
    <text evidence="1">Belongs to the peptidase M8 family.</text>
</comment>
<evidence type="ECO:0000256" key="3">
    <source>
        <dbReference type="ARBA" id="ARBA00022723"/>
    </source>
</evidence>
<evidence type="ECO:0000256" key="1">
    <source>
        <dbReference type="ARBA" id="ARBA00005860"/>
    </source>
</evidence>
<organism evidence="9 10">
    <name type="scientific">Nitzschia inconspicua</name>
    <dbReference type="NCBI Taxonomy" id="303405"/>
    <lineage>
        <taxon>Eukaryota</taxon>
        <taxon>Sar</taxon>
        <taxon>Stramenopiles</taxon>
        <taxon>Ochrophyta</taxon>
        <taxon>Bacillariophyta</taxon>
        <taxon>Bacillariophyceae</taxon>
        <taxon>Bacillariophycidae</taxon>
        <taxon>Bacillariales</taxon>
        <taxon>Bacillariaceae</taxon>
        <taxon>Nitzschia</taxon>
    </lineage>
</organism>
<evidence type="ECO:0000313" key="10">
    <source>
        <dbReference type="Proteomes" id="UP000693970"/>
    </source>
</evidence>
<feature type="region of interest" description="Disordered" evidence="8">
    <location>
        <begin position="74"/>
        <end position="195"/>
    </location>
</feature>
<accession>A0A9K3KRS7</accession>
<feature type="compositionally biased region" description="Polar residues" evidence="8">
    <location>
        <begin position="78"/>
        <end position="105"/>
    </location>
</feature>
<reference evidence="9" key="1">
    <citation type="journal article" date="2021" name="Sci. Rep.">
        <title>Diploid genomic architecture of Nitzschia inconspicua, an elite biomass production diatom.</title>
        <authorList>
            <person name="Oliver A."/>
            <person name="Podell S."/>
            <person name="Pinowska A."/>
            <person name="Traller J.C."/>
            <person name="Smith S.R."/>
            <person name="McClure R."/>
            <person name="Beliaev A."/>
            <person name="Bohutskyi P."/>
            <person name="Hill E.A."/>
            <person name="Rabines A."/>
            <person name="Zheng H."/>
            <person name="Allen L.Z."/>
            <person name="Kuo A."/>
            <person name="Grigoriev I.V."/>
            <person name="Allen A.E."/>
            <person name="Hazlebeck D."/>
            <person name="Allen E.E."/>
        </authorList>
    </citation>
    <scope>NUCLEOTIDE SEQUENCE</scope>
    <source>
        <strain evidence="9">Hildebrandi</strain>
    </source>
</reference>
<feature type="compositionally biased region" description="Basic residues" evidence="8">
    <location>
        <begin position="110"/>
        <end position="143"/>
    </location>
</feature>
<keyword evidence="3 7" id="KW-0479">Metal-binding</keyword>
<dbReference type="AlphaFoldDB" id="A0A9K3KRS7"/>
<evidence type="ECO:0000256" key="4">
    <source>
        <dbReference type="ARBA" id="ARBA00022801"/>
    </source>
</evidence>
<dbReference type="GO" id="GO:0007155">
    <property type="term" value="P:cell adhesion"/>
    <property type="evidence" value="ECO:0007669"/>
    <property type="project" value="InterPro"/>
</dbReference>
<evidence type="ECO:0000313" key="9">
    <source>
        <dbReference type="EMBL" id="KAG7348665.1"/>
    </source>
</evidence>
<feature type="binding site" evidence="7">
    <location>
        <position position="857"/>
    </location>
    <ligand>
        <name>Zn(2+)</name>
        <dbReference type="ChEBI" id="CHEBI:29105"/>
        <note>catalytic</note>
    </ligand>
</feature>
<comment type="caution">
    <text evidence="9">The sequence shown here is derived from an EMBL/GenBank/DDBJ whole genome shotgun (WGS) entry which is preliminary data.</text>
</comment>
<gene>
    <name evidence="9" type="ORF">IV203_017370</name>
</gene>
<sequence length="1004" mass="107806">MKMRATCASTLPFKGVIMMAMILYISLGRCFAAHAVKYEGTKNEHPCLPTAHCNENPSLSLSEERNRTLQGLIHDGKQQVNTGNAREATPSPSYGTISPISSWNSEQRHDRKKGPKYNRKTSKNGHQKGTKKMTKGGKAKGAKMRVPTISPTLPPTDAPATTPAPTSSPTDAPATTTAPTPSPTNVPATTPAPTNKDLLKVKFLSDLDLPNSGRTIPSSSNGAAGPFSLIGVVNRAIQGQTRDGSTLFGPILFTDMFGERVSRPAFPKIIYDVHQERFVLVMVSHRASPLARIVMAVSKSNNPTSSTSADWWFHTIDACTPTTCDALWAENANIAVDEEAIYITTMVREPTGIPGNNVGTYLIAHSCNSGFASFRVNDPLGPLTTFTRTDALLSGVFQCNLQPAPQAGTTALLPTGNPNAVKAVWVNNILWITFVAREIDSGETALWYARVSANGVNPISLIDVGTINGEDIGTGAYIFAPSLDVNSKSVAAFGFTASSSSIFAGAYATIRNLDGSVETSEAVKEGEGPYFVTLSTGTNFWSSYSGMALDPLDDNCFWAFHQYAREDSCSVTSRSGSSDAFFPSPVLEPFEHGIRSLDSQTGLVRSDKNGQRIINATDLELVDGDARKLQEEVGCWATAWGHVCAHPQPPILSQPPTSAPTSVTCPPNTVQQTSPGFGESNGNAFSLWLDLDVSSTDVAMFYDSAHARWTSIITGDSTASRSSDFVPANQRGPAFPAILDDLYVYGFDTCIDGVSGVLSYAGFTFLDSTTRRPVIGVMALDKADIPTMITEGTLEAIILHEIGHVLGIGTLWDLFQFISFDDEYVGTKAIDVWQNEYGCPGLPPIETRGGSGAAYFHWEENALNDELMTVFINGGTPLSSLTIASLEDLGYVVDYDAADPYCPPLTADLSCTCAMGTTSASNDEKVPALSEAGLLAAEEFGLSMLGSSQQDCGEDGSVCNFNDDDLIYVGDKFVLVLYQEGDQIYEVFVSSDPNRRSRSKLMRF</sequence>
<evidence type="ECO:0000256" key="7">
    <source>
        <dbReference type="PIRSR" id="PIRSR601577-2"/>
    </source>
</evidence>
<dbReference type="Pfam" id="PF01457">
    <property type="entry name" value="Peptidase_M8"/>
    <property type="match status" value="1"/>
</dbReference>
<keyword evidence="4" id="KW-0378">Hydrolase</keyword>